<dbReference type="InterPro" id="IPR036361">
    <property type="entry name" value="SAP_dom_sf"/>
</dbReference>
<dbReference type="OrthoDB" id="6150801at2759"/>
<dbReference type="SMART" id="SM00513">
    <property type="entry name" value="SAP"/>
    <property type="match status" value="1"/>
</dbReference>
<name>V4AHI7_LOTGI</name>
<dbReference type="PROSITE" id="PS50800">
    <property type="entry name" value="SAP"/>
    <property type="match status" value="1"/>
</dbReference>
<dbReference type="Gene3D" id="1.10.720.30">
    <property type="entry name" value="SAP domain"/>
    <property type="match status" value="1"/>
</dbReference>
<keyword evidence="3" id="KW-1185">Reference proteome</keyword>
<dbReference type="HOGENOM" id="CLU_1534278_0_0_1"/>
<dbReference type="KEGG" id="lgi:LOTGIDRAFT_176595"/>
<dbReference type="OMA" id="CERLEFY"/>
<organism evidence="2 3">
    <name type="scientific">Lottia gigantea</name>
    <name type="common">Giant owl limpet</name>
    <dbReference type="NCBI Taxonomy" id="225164"/>
    <lineage>
        <taxon>Eukaryota</taxon>
        <taxon>Metazoa</taxon>
        <taxon>Spiralia</taxon>
        <taxon>Lophotrochozoa</taxon>
        <taxon>Mollusca</taxon>
        <taxon>Gastropoda</taxon>
        <taxon>Patellogastropoda</taxon>
        <taxon>Lottioidea</taxon>
        <taxon>Lottiidae</taxon>
        <taxon>Lottia</taxon>
    </lineage>
</organism>
<evidence type="ECO:0000313" key="3">
    <source>
        <dbReference type="Proteomes" id="UP000030746"/>
    </source>
</evidence>
<dbReference type="RefSeq" id="XP_009052939.1">
    <property type="nucleotide sequence ID" value="XM_009054691.1"/>
</dbReference>
<protein>
    <recommendedName>
        <fullName evidence="1">SAP domain-containing protein</fullName>
    </recommendedName>
</protein>
<reference evidence="2 3" key="1">
    <citation type="journal article" date="2013" name="Nature">
        <title>Insights into bilaterian evolution from three spiralian genomes.</title>
        <authorList>
            <person name="Simakov O."/>
            <person name="Marletaz F."/>
            <person name="Cho S.J."/>
            <person name="Edsinger-Gonzales E."/>
            <person name="Havlak P."/>
            <person name="Hellsten U."/>
            <person name="Kuo D.H."/>
            <person name="Larsson T."/>
            <person name="Lv J."/>
            <person name="Arendt D."/>
            <person name="Savage R."/>
            <person name="Osoegawa K."/>
            <person name="de Jong P."/>
            <person name="Grimwood J."/>
            <person name="Chapman J.A."/>
            <person name="Shapiro H."/>
            <person name="Aerts A."/>
            <person name="Otillar R.P."/>
            <person name="Terry A.Y."/>
            <person name="Boore J.L."/>
            <person name="Grigoriev I.V."/>
            <person name="Lindberg D.R."/>
            <person name="Seaver E.C."/>
            <person name="Weisblat D.A."/>
            <person name="Putnam N.H."/>
            <person name="Rokhsar D.S."/>
        </authorList>
    </citation>
    <scope>NUCLEOTIDE SEQUENCE [LARGE SCALE GENOMIC DNA]</scope>
</reference>
<evidence type="ECO:0000313" key="2">
    <source>
        <dbReference type="EMBL" id="ESO96372.1"/>
    </source>
</evidence>
<dbReference type="EMBL" id="KB201468">
    <property type="protein sequence ID" value="ESO96372.1"/>
    <property type="molecule type" value="Genomic_DNA"/>
</dbReference>
<dbReference type="CTD" id="20243865"/>
<accession>V4AHI7</accession>
<dbReference type="Pfam" id="PF02037">
    <property type="entry name" value="SAP"/>
    <property type="match status" value="1"/>
</dbReference>
<proteinExistence type="predicted"/>
<evidence type="ECO:0000259" key="1">
    <source>
        <dbReference type="PROSITE" id="PS50800"/>
    </source>
</evidence>
<dbReference type="AlphaFoldDB" id="V4AHI7"/>
<dbReference type="Proteomes" id="UP000030746">
    <property type="component" value="Unassembled WGS sequence"/>
</dbReference>
<gene>
    <name evidence="2" type="ORF">LOTGIDRAFT_176595</name>
</gene>
<dbReference type="GeneID" id="20243865"/>
<dbReference type="InterPro" id="IPR003034">
    <property type="entry name" value="SAP_dom"/>
</dbReference>
<feature type="domain" description="SAP" evidence="1">
    <location>
        <begin position="7"/>
        <end position="41"/>
    </location>
</feature>
<dbReference type="SUPFAM" id="SSF68906">
    <property type="entry name" value="SAP domain"/>
    <property type="match status" value="1"/>
</dbReference>
<sequence length="175" mass="20209">MATSVKDTSLSLNELRIELKKRGAKLSGRKIDLVERLEAYRRNYNFGRNDLINAVEYRVKTPVDDLYRDINSNTEFVHIRLENVTSYLSLFDKHFDKKSKLLYDEQFLKYVRVTKVDDLFYVKSACCAEMKNSCSYVINICFDNTGSIVESECECAAGMGPNSYQACMYCFVCLC</sequence>